<sequence length="617" mass="69824">MRPREGVKKVSAGKNVLLEDSGMRYCGDPGKGGAVEWDRLWKMVVGRRKASTHPVENSCESRRVNFDRLKTRRWTEGIRHRAFVDVGLANLSASWADRGRVRWSGRRAGGELRGSMVGGGWVGKGDRSVEAMGALGGPELAPRKGSESRDGERVIISTPMKNHMLIDHEYVNCPLRFDDRIRPANLLPIHMLDFDVILGMDWLASHRATIDCYARTVIFGNVRQPEFVYHGSSPLKSVKLISAMKARTLISHGCQGFLASVMDTSLESPNIENLSVVREFADVFPDELPGLPPAREIEFGIELIPGAEPISKAPYRMAPVELKELKEQLQEIRQALWIIKRLKYQQMCRDIYGDSILLNEKGEKFVWTVFILMSVRRVLRRNCEKEIGYAPILIHQLVLIPILHDLERLDVELCVRGSDGYLASMRIESNSCYRSKSSKGRWLKLTSKRLEFVTAVGDSYAKWDENISHGFVSGLPHYQKRHDAIWVVVDRLTSLLISYPIEKKYGSSKFGGDFSKEMFRLDERKLGKLVFKFSTYISSCKSGQSAVVATVEICIWHASIKAAPFELLYGRKCRAPICWDEVGERLIEGPELIEITNEKVAVAKEKLKRLIATEELC</sequence>
<dbReference type="EMBL" id="BQNB010013547">
    <property type="protein sequence ID" value="GJT17329.1"/>
    <property type="molecule type" value="Genomic_DNA"/>
</dbReference>
<dbReference type="Gene3D" id="3.10.10.10">
    <property type="entry name" value="HIV Type 1 Reverse Transcriptase, subunit A, domain 1"/>
    <property type="match status" value="1"/>
</dbReference>
<dbReference type="Proteomes" id="UP001151760">
    <property type="component" value="Unassembled WGS sequence"/>
</dbReference>
<keyword evidence="1" id="KW-0548">Nucleotidyltransferase</keyword>
<accession>A0ABQ5BSS8</accession>
<gene>
    <name evidence="1" type="ORF">Tco_0876035</name>
</gene>
<dbReference type="PANTHER" id="PTHR15503">
    <property type="entry name" value="LDOC1 RELATED"/>
    <property type="match status" value="1"/>
</dbReference>
<dbReference type="Pfam" id="PF08284">
    <property type="entry name" value="RVP_2"/>
    <property type="match status" value="1"/>
</dbReference>
<dbReference type="Gene3D" id="2.40.70.10">
    <property type="entry name" value="Acid Proteases"/>
    <property type="match status" value="1"/>
</dbReference>
<evidence type="ECO:0000313" key="2">
    <source>
        <dbReference type="Proteomes" id="UP001151760"/>
    </source>
</evidence>
<reference evidence="1" key="2">
    <citation type="submission" date="2022-01" db="EMBL/GenBank/DDBJ databases">
        <authorList>
            <person name="Yamashiro T."/>
            <person name="Shiraishi A."/>
            <person name="Satake H."/>
            <person name="Nakayama K."/>
        </authorList>
    </citation>
    <scope>NUCLEOTIDE SEQUENCE</scope>
</reference>
<dbReference type="InterPro" id="IPR021109">
    <property type="entry name" value="Peptidase_aspartic_dom_sf"/>
</dbReference>
<proteinExistence type="predicted"/>
<keyword evidence="1" id="KW-0695">RNA-directed DNA polymerase</keyword>
<dbReference type="SUPFAM" id="SSF56672">
    <property type="entry name" value="DNA/RNA polymerases"/>
    <property type="match status" value="1"/>
</dbReference>
<dbReference type="InterPro" id="IPR043502">
    <property type="entry name" value="DNA/RNA_pol_sf"/>
</dbReference>
<name>A0ABQ5BSS8_9ASTR</name>
<dbReference type="PANTHER" id="PTHR15503:SF45">
    <property type="entry name" value="RNA-DIRECTED DNA POLYMERASE HOMOLOG"/>
    <property type="match status" value="1"/>
</dbReference>
<protein>
    <submittedName>
        <fullName evidence="1">Reverse transcriptase domain-containing protein</fullName>
    </submittedName>
</protein>
<keyword evidence="2" id="KW-1185">Reference proteome</keyword>
<comment type="caution">
    <text evidence="1">The sequence shown here is derived from an EMBL/GenBank/DDBJ whole genome shotgun (WGS) entry which is preliminary data.</text>
</comment>
<evidence type="ECO:0000313" key="1">
    <source>
        <dbReference type="EMBL" id="GJT17329.1"/>
    </source>
</evidence>
<organism evidence="1 2">
    <name type="scientific">Tanacetum coccineum</name>
    <dbReference type="NCBI Taxonomy" id="301880"/>
    <lineage>
        <taxon>Eukaryota</taxon>
        <taxon>Viridiplantae</taxon>
        <taxon>Streptophyta</taxon>
        <taxon>Embryophyta</taxon>
        <taxon>Tracheophyta</taxon>
        <taxon>Spermatophyta</taxon>
        <taxon>Magnoliopsida</taxon>
        <taxon>eudicotyledons</taxon>
        <taxon>Gunneridae</taxon>
        <taxon>Pentapetalae</taxon>
        <taxon>asterids</taxon>
        <taxon>campanulids</taxon>
        <taxon>Asterales</taxon>
        <taxon>Asteraceae</taxon>
        <taxon>Asteroideae</taxon>
        <taxon>Anthemideae</taxon>
        <taxon>Anthemidinae</taxon>
        <taxon>Tanacetum</taxon>
    </lineage>
</organism>
<dbReference type="GO" id="GO:0003964">
    <property type="term" value="F:RNA-directed DNA polymerase activity"/>
    <property type="evidence" value="ECO:0007669"/>
    <property type="project" value="UniProtKB-KW"/>
</dbReference>
<keyword evidence="1" id="KW-0808">Transferase</keyword>
<reference evidence="1" key="1">
    <citation type="journal article" date="2022" name="Int. J. Mol. Sci.">
        <title>Draft Genome of Tanacetum Coccineum: Genomic Comparison of Closely Related Tanacetum-Family Plants.</title>
        <authorList>
            <person name="Yamashiro T."/>
            <person name="Shiraishi A."/>
            <person name="Nakayama K."/>
            <person name="Satake H."/>
        </authorList>
    </citation>
    <scope>NUCLEOTIDE SEQUENCE</scope>
</reference>
<dbReference type="InterPro" id="IPR032567">
    <property type="entry name" value="RTL1-rel"/>
</dbReference>